<dbReference type="NCBIfam" id="TIGR00254">
    <property type="entry name" value="GGDEF"/>
    <property type="match status" value="1"/>
</dbReference>
<dbReference type="FunFam" id="3.30.70.270:FF:000001">
    <property type="entry name" value="Diguanylate cyclase domain protein"/>
    <property type="match status" value="1"/>
</dbReference>
<dbReference type="GO" id="GO:0005886">
    <property type="term" value="C:plasma membrane"/>
    <property type="evidence" value="ECO:0007669"/>
    <property type="project" value="TreeGrafter"/>
</dbReference>
<dbReference type="PANTHER" id="PTHR45138:SF9">
    <property type="entry name" value="DIGUANYLATE CYCLASE DGCM-RELATED"/>
    <property type="match status" value="1"/>
</dbReference>
<feature type="domain" description="HDOD" evidence="7">
    <location>
        <begin position="19"/>
        <end position="215"/>
    </location>
</feature>
<dbReference type="GO" id="GO:1902201">
    <property type="term" value="P:negative regulation of bacterial-type flagellum-dependent cell motility"/>
    <property type="evidence" value="ECO:0007669"/>
    <property type="project" value="TreeGrafter"/>
</dbReference>
<feature type="domain" description="Response regulatory" evidence="5">
    <location>
        <begin position="338"/>
        <end position="454"/>
    </location>
</feature>
<dbReference type="InterPro" id="IPR029787">
    <property type="entry name" value="Nucleotide_cyclase"/>
</dbReference>
<evidence type="ECO:0000259" key="5">
    <source>
        <dbReference type="PROSITE" id="PS50110"/>
    </source>
</evidence>
<organism evidence="8 9">
    <name type="scientific">Denitromonas halophila</name>
    <dbReference type="NCBI Taxonomy" id="1629404"/>
    <lineage>
        <taxon>Bacteria</taxon>
        <taxon>Pseudomonadati</taxon>
        <taxon>Pseudomonadota</taxon>
        <taxon>Betaproteobacteria</taxon>
        <taxon>Rhodocyclales</taxon>
        <taxon>Zoogloeaceae</taxon>
        <taxon>Denitromonas</taxon>
    </lineage>
</organism>
<keyword evidence="9" id="KW-1185">Reference proteome</keyword>
<feature type="domain" description="GGDEF" evidence="6">
    <location>
        <begin position="518"/>
        <end position="651"/>
    </location>
</feature>
<dbReference type="PROSITE" id="PS51833">
    <property type="entry name" value="HDOD"/>
    <property type="match status" value="1"/>
</dbReference>
<dbReference type="GO" id="GO:0052621">
    <property type="term" value="F:diguanylate cyclase activity"/>
    <property type="evidence" value="ECO:0007669"/>
    <property type="project" value="UniProtKB-EC"/>
</dbReference>
<comment type="catalytic activity">
    <reaction evidence="2">
        <text>2 GTP = 3',3'-c-di-GMP + 2 diphosphate</text>
        <dbReference type="Rhea" id="RHEA:24898"/>
        <dbReference type="ChEBI" id="CHEBI:33019"/>
        <dbReference type="ChEBI" id="CHEBI:37565"/>
        <dbReference type="ChEBI" id="CHEBI:58805"/>
        <dbReference type="EC" id="2.7.7.65"/>
    </reaction>
</comment>
<dbReference type="GO" id="GO:0000160">
    <property type="term" value="P:phosphorelay signal transduction system"/>
    <property type="evidence" value="ECO:0007669"/>
    <property type="project" value="InterPro"/>
</dbReference>
<dbReference type="Gene3D" id="1.10.3210.10">
    <property type="entry name" value="Hypothetical protein af1432"/>
    <property type="match status" value="1"/>
</dbReference>
<dbReference type="Gene3D" id="3.30.70.270">
    <property type="match status" value="1"/>
</dbReference>
<name>A0A557R3L9_9RHOO</name>
<dbReference type="RefSeq" id="WP_144307763.1">
    <property type="nucleotide sequence ID" value="NZ_VMNK01000001.1"/>
</dbReference>
<dbReference type="Pfam" id="PF08668">
    <property type="entry name" value="HDOD"/>
    <property type="match status" value="1"/>
</dbReference>
<dbReference type="SUPFAM" id="SSF52172">
    <property type="entry name" value="CheY-like"/>
    <property type="match status" value="1"/>
</dbReference>
<dbReference type="Gene3D" id="3.40.50.2300">
    <property type="match status" value="1"/>
</dbReference>
<gene>
    <name evidence="8" type="ORF">FHP91_00625</name>
</gene>
<evidence type="ECO:0000313" key="9">
    <source>
        <dbReference type="Proteomes" id="UP000319502"/>
    </source>
</evidence>
<feature type="modified residue" description="4-aspartylphosphate" evidence="3">
    <location>
        <position position="387"/>
    </location>
</feature>
<comment type="caution">
    <text evidence="8">The sequence shown here is derived from an EMBL/GenBank/DDBJ whole genome shotgun (WGS) entry which is preliminary data.</text>
</comment>
<feature type="region of interest" description="Disordered" evidence="4">
    <location>
        <begin position="652"/>
        <end position="689"/>
    </location>
</feature>
<dbReference type="Pfam" id="PF00072">
    <property type="entry name" value="Response_reg"/>
    <property type="match status" value="1"/>
</dbReference>
<dbReference type="SMART" id="SM00267">
    <property type="entry name" value="GGDEF"/>
    <property type="match status" value="1"/>
</dbReference>
<sequence length="689" mass="73856">MGSNIDIRTFEQIKASGDLPSPKGAALAIIRLTRKDDLSLAELARVIKTDPAFVGRLIKAANGAAFGSRRNVASVQDALVVLGLSSVRNMALGFSLLSSYRNGGCRGFDYDGFWSGALIMAITMQAVAQRIRTAPADEMFCLGLLSRIGELALATIYPGPYGEVLTLLKTAEASDLAVCERAAFAMDHRELTAAMLADWGLPSLFVDTAALFEVPDSAQFPPDSRQRQILDALCLADALRITCLSDPSLRAEQGATLYPMGERLGMDVESVNALCDGVVAAWLEWGRVLQLETQDIPAMSSLTRAAVAASPVSAELKAAVTKGADAGDTPGVVGSAMRVLIVDDDAAVRTLLRGMLERAGHSVFDADCGRQGMELALEVQPHMMLVDAVMPDMSGLALTRALRQTRIGRSIYILILTASGEDESLIEAFDSGVDDFVAKPVRPRMLAARLRAGHRVIHLQQEVERDREEIRRFAAELAVKNRRLQEAALTDPLTGFPNRRYAIERMQQAWASSGRSGRPLCAMVIDIDAFKQINDSHGHDVGDQVLRQISAAIKQAVRAQDMVARTGGDEFLVLCPETDLSAALLCAERVRRAVRVARVNAGGLALDLSISVGVAERDADMPDPDALIKRADQGAYRAKADGRNRVATIQRAAGGANGAPGAAADEHETSRSQVRAKPAVNPIVIDESA</sequence>
<dbReference type="InterPro" id="IPR013976">
    <property type="entry name" value="HDOD"/>
</dbReference>
<dbReference type="AlphaFoldDB" id="A0A557R3L9"/>
<evidence type="ECO:0000256" key="4">
    <source>
        <dbReference type="SAM" id="MobiDB-lite"/>
    </source>
</evidence>
<dbReference type="EMBL" id="VMNK01000001">
    <property type="protein sequence ID" value="TVO59757.1"/>
    <property type="molecule type" value="Genomic_DNA"/>
</dbReference>
<dbReference type="PROSITE" id="PS50110">
    <property type="entry name" value="RESPONSE_REGULATORY"/>
    <property type="match status" value="1"/>
</dbReference>
<dbReference type="PANTHER" id="PTHR45138">
    <property type="entry name" value="REGULATORY COMPONENTS OF SENSORY TRANSDUCTION SYSTEM"/>
    <property type="match status" value="1"/>
</dbReference>
<dbReference type="Proteomes" id="UP000319502">
    <property type="component" value="Unassembled WGS sequence"/>
</dbReference>
<accession>A0A557R3L9</accession>
<evidence type="ECO:0000256" key="1">
    <source>
        <dbReference type="ARBA" id="ARBA00012528"/>
    </source>
</evidence>
<evidence type="ECO:0000256" key="3">
    <source>
        <dbReference type="PROSITE-ProRule" id="PRU00169"/>
    </source>
</evidence>
<dbReference type="PROSITE" id="PS50887">
    <property type="entry name" value="GGDEF"/>
    <property type="match status" value="1"/>
</dbReference>
<reference evidence="8 9" key="1">
    <citation type="submission" date="2019-07" db="EMBL/GenBank/DDBJ databases">
        <title>The pathways for chlorine oxyanion respiration interact through the shared metabolite chlorate.</title>
        <authorList>
            <person name="Barnum T.P."/>
            <person name="Cheng Y."/>
            <person name="Hill K.A."/>
            <person name="Lucas L.N."/>
            <person name="Carlson H.K."/>
            <person name="Coates J.D."/>
        </authorList>
    </citation>
    <scope>NUCLEOTIDE SEQUENCE [LARGE SCALE GENOMIC DNA]</scope>
    <source>
        <strain evidence="8 9">SFB-3</strain>
    </source>
</reference>
<dbReference type="EC" id="2.7.7.65" evidence="1"/>
<dbReference type="SUPFAM" id="SSF109604">
    <property type="entry name" value="HD-domain/PDEase-like"/>
    <property type="match status" value="1"/>
</dbReference>
<evidence type="ECO:0000256" key="2">
    <source>
        <dbReference type="ARBA" id="ARBA00034247"/>
    </source>
</evidence>
<dbReference type="OrthoDB" id="9813903at2"/>
<dbReference type="CDD" id="cd17574">
    <property type="entry name" value="REC_OmpR"/>
    <property type="match status" value="1"/>
</dbReference>
<dbReference type="InterPro" id="IPR001789">
    <property type="entry name" value="Sig_transdc_resp-reg_receiver"/>
</dbReference>
<proteinExistence type="predicted"/>
<dbReference type="InterPro" id="IPR000160">
    <property type="entry name" value="GGDEF_dom"/>
</dbReference>
<dbReference type="SMART" id="SM00448">
    <property type="entry name" value="REC"/>
    <property type="match status" value="1"/>
</dbReference>
<dbReference type="InterPro" id="IPR050469">
    <property type="entry name" value="Diguanylate_Cyclase"/>
</dbReference>
<protein>
    <recommendedName>
        <fullName evidence="1">diguanylate cyclase</fullName>
        <ecNumber evidence="1">2.7.7.65</ecNumber>
    </recommendedName>
</protein>
<dbReference type="InterPro" id="IPR043128">
    <property type="entry name" value="Rev_trsase/Diguanyl_cyclase"/>
</dbReference>
<evidence type="ECO:0000259" key="6">
    <source>
        <dbReference type="PROSITE" id="PS50887"/>
    </source>
</evidence>
<dbReference type="GO" id="GO:0043709">
    <property type="term" value="P:cell adhesion involved in single-species biofilm formation"/>
    <property type="evidence" value="ECO:0007669"/>
    <property type="project" value="TreeGrafter"/>
</dbReference>
<dbReference type="Pfam" id="PF00990">
    <property type="entry name" value="GGDEF"/>
    <property type="match status" value="1"/>
</dbReference>
<evidence type="ECO:0000313" key="8">
    <source>
        <dbReference type="EMBL" id="TVO59757.1"/>
    </source>
</evidence>
<keyword evidence="3" id="KW-0597">Phosphoprotein</keyword>
<dbReference type="InterPro" id="IPR011006">
    <property type="entry name" value="CheY-like_superfamily"/>
</dbReference>
<dbReference type="CDD" id="cd01949">
    <property type="entry name" value="GGDEF"/>
    <property type="match status" value="1"/>
</dbReference>
<dbReference type="SUPFAM" id="SSF55073">
    <property type="entry name" value="Nucleotide cyclase"/>
    <property type="match status" value="1"/>
</dbReference>
<evidence type="ECO:0000259" key="7">
    <source>
        <dbReference type="PROSITE" id="PS51833"/>
    </source>
</evidence>